<accession>A0ACB8EKT0</accession>
<evidence type="ECO:0000313" key="2">
    <source>
        <dbReference type="Proteomes" id="UP000827872"/>
    </source>
</evidence>
<sequence length="107" mass="11949">MKGTFQNLGWKGLFYQLWEWGRDEGGECEKAYLNEPVIIMHITRGGSINHKGVATDQPISSIGERIFCPLAVQLGLSGGVEYLCPLLPWVLPMHITLVSLLFCVIVF</sequence>
<protein>
    <submittedName>
        <fullName evidence="1">Uncharacterized protein</fullName>
    </submittedName>
</protein>
<dbReference type="EMBL" id="CM037616">
    <property type="protein sequence ID" value="KAH7992927.1"/>
    <property type="molecule type" value="Genomic_DNA"/>
</dbReference>
<gene>
    <name evidence="1" type="ORF">K3G42_028183</name>
</gene>
<organism evidence="1 2">
    <name type="scientific">Sphaerodactylus townsendi</name>
    <dbReference type="NCBI Taxonomy" id="933632"/>
    <lineage>
        <taxon>Eukaryota</taxon>
        <taxon>Metazoa</taxon>
        <taxon>Chordata</taxon>
        <taxon>Craniata</taxon>
        <taxon>Vertebrata</taxon>
        <taxon>Euteleostomi</taxon>
        <taxon>Lepidosauria</taxon>
        <taxon>Squamata</taxon>
        <taxon>Bifurcata</taxon>
        <taxon>Gekkota</taxon>
        <taxon>Sphaerodactylidae</taxon>
        <taxon>Sphaerodactylus</taxon>
    </lineage>
</organism>
<evidence type="ECO:0000313" key="1">
    <source>
        <dbReference type="EMBL" id="KAH7992927.1"/>
    </source>
</evidence>
<dbReference type="Proteomes" id="UP000827872">
    <property type="component" value="Linkage Group LG03"/>
</dbReference>
<reference evidence="1" key="1">
    <citation type="submission" date="2021-08" db="EMBL/GenBank/DDBJ databases">
        <title>The first chromosome-level gecko genome reveals the dynamic sex chromosomes of Neotropical dwarf geckos (Sphaerodactylidae: Sphaerodactylus).</title>
        <authorList>
            <person name="Pinto B.J."/>
            <person name="Keating S.E."/>
            <person name="Gamble T."/>
        </authorList>
    </citation>
    <scope>NUCLEOTIDE SEQUENCE</scope>
    <source>
        <strain evidence="1">TG3544</strain>
    </source>
</reference>
<proteinExistence type="predicted"/>
<keyword evidence="2" id="KW-1185">Reference proteome</keyword>
<comment type="caution">
    <text evidence="1">The sequence shown here is derived from an EMBL/GenBank/DDBJ whole genome shotgun (WGS) entry which is preliminary data.</text>
</comment>
<name>A0ACB8EKT0_9SAUR</name>